<evidence type="ECO:0000313" key="1">
    <source>
        <dbReference type="EMBL" id="PXF58357.1"/>
    </source>
</evidence>
<dbReference type="EMBL" id="PQXF01000037">
    <property type="protein sequence ID" value="PXF58357.1"/>
    <property type="molecule type" value="Genomic_DNA"/>
</dbReference>
<organism evidence="1 2">
    <name type="scientific">Candidatus Methanogaster sp</name>
    <dbReference type="NCBI Taxonomy" id="3386292"/>
    <lineage>
        <taxon>Archaea</taxon>
        <taxon>Methanobacteriati</taxon>
        <taxon>Methanobacteriota</taxon>
        <taxon>Stenosarchaea group</taxon>
        <taxon>Methanomicrobia</taxon>
        <taxon>Methanosarcinales</taxon>
        <taxon>ANME-2 cluster</taxon>
        <taxon>Candidatus Methanogasteraceae</taxon>
        <taxon>Candidatus Methanogaster</taxon>
    </lineage>
</organism>
<dbReference type="Proteomes" id="UP000248329">
    <property type="component" value="Unassembled WGS sequence"/>
</dbReference>
<proteinExistence type="predicted"/>
<evidence type="ECO:0000313" key="2">
    <source>
        <dbReference type="Proteomes" id="UP000248329"/>
    </source>
</evidence>
<accession>A0AC61KZJ5</accession>
<comment type="caution">
    <text evidence="1">The sequence shown here is derived from an EMBL/GenBank/DDBJ whole genome shotgun (WGS) entry which is preliminary data.</text>
</comment>
<gene>
    <name evidence="1" type="ORF">C4B59_13400</name>
</gene>
<protein>
    <submittedName>
        <fullName evidence="1">Uncharacterized protein</fullName>
    </submittedName>
</protein>
<name>A0AC61KZJ5_9EURY</name>
<sequence length="104" mass="11817">MIPIPTIAWAVVAVALMAVFYALARFSEELGEALRIRPYYISYYAAALFLFIGIQIRLFDAVANGLAFEYAYWHEALVAIGVTIALITTIIYWGWILSDYQKMK</sequence>
<reference evidence="1" key="1">
    <citation type="submission" date="2018-01" db="EMBL/GenBank/DDBJ databases">
        <authorList>
            <person name="Krukenberg V."/>
        </authorList>
    </citation>
    <scope>NUCLEOTIDE SEQUENCE</scope>
    <source>
        <strain evidence="1">E20ANME2</strain>
    </source>
</reference>